<accession>A0A225UHI7</accession>
<protein>
    <submittedName>
        <fullName evidence="1">Uncharacterized protein</fullName>
    </submittedName>
</protein>
<name>A0A225UHI7_9STRA</name>
<proteinExistence type="predicted"/>
<comment type="caution">
    <text evidence="1">The sequence shown here is derived from an EMBL/GenBank/DDBJ whole genome shotgun (WGS) entry which is preliminary data.</text>
</comment>
<evidence type="ECO:0000313" key="2">
    <source>
        <dbReference type="Proteomes" id="UP000198211"/>
    </source>
</evidence>
<reference evidence="2" key="1">
    <citation type="submission" date="2017-03" db="EMBL/GenBank/DDBJ databases">
        <title>Phytopthora megakarya and P. palmivora, two closely related causual agents of cacao black pod achieved similar genome size and gene model numbers by different mechanisms.</title>
        <authorList>
            <person name="Ali S."/>
            <person name="Shao J."/>
            <person name="Larry D.J."/>
            <person name="Kronmiller B."/>
            <person name="Shen D."/>
            <person name="Strem M.D."/>
            <person name="Melnick R.L."/>
            <person name="Guiltinan M.J."/>
            <person name="Tyler B.M."/>
            <person name="Meinhardt L.W."/>
            <person name="Bailey B.A."/>
        </authorList>
    </citation>
    <scope>NUCLEOTIDE SEQUENCE [LARGE SCALE GENOMIC DNA]</scope>
    <source>
        <strain evidence="2">zdho120</strain>
    </source>
</reference>
<dbReference type="Proteomes" id="UP000198211">
    <property type="component" value="Unassembled WGS sequence"/>
</dbReference>
<organism evidence="1 2">
    <name type="scientific">Phytophthora megakarya</name>
    <dbReference type="NCBI Taxonomy" id="4795"/>
    <lineage>
        <taxon>Eukaryota</taxon>
        <taxon>Sar</taxon>
        <taxon>Stramenopiles</taxon>
        <taxon>Oomycota</taxon>
        <taxon>Peronosporomycetes</taxon>
        <taxon>Peronosporales</taxon>
        <taxon>Peronosporaceae</taxon>
        <taxon>Phytophthora</taxon>
    </lineage>
</organism>
<keyword evidence="2" id="KW-1185">Reference proteome</keyword>
<sequence length="227" mass="25074">MAKAYVAKQVRRWEQTSSWRVILLSPAYAWPANTPDYTAWLETAKTTSDFLTQQATLGSQDAMWVADLNGTRLGFGTAQDLLGVQVSTALFEVRQCAALLQTLLFEAGFQFNNVVPEASSSDQVRLDSDVIQCLLSVEFIEWNKLTDGIHYEVRAVSGTIVAGDPEDVLMTDTEANLLASLQSPDSQKLSVIVRWRTTVEAAAERTIKATVKHPNIAVEWLHTANSI</sequence>
<evidence type="ECO:0000313" key="1">
    <source>
        <dbReference type="EMBL" id="OWY92056.1"/>
    </source>
</evidence>
<dbReference type="OrthoDB" id="96441at2759"/>
<gene>
    <name evidence="1" type="ORF">PHMEG_00039091</name>
</gene>
<dbReference type="EMBL" id="NBNE01018890">
    <property type="protein sequence ID" value="OWY92056.1"/>
    <property type="molecule type" value="Genomic_DNA"/>
</dbReference>
<dbReference type="AlphaFoldDB" id="A0A225UHI7"/>